<feature type="region of interest" description="Disordered" evidence="1">
    <location>
        <begin position="1"/>
        <end position="24"/>
    </location>
</feature>
<comment type="caution">
    <text evidence="2">The sequence shown here is derived from an EMBL/GenBank/DDBJ whole genome shotgun (WGS) entry which is preliminary data.</text>
</comment>
<dbReference type="EMBL" id="JASAOG010000170">
    <property type="protein sequence ID" value="KAK0046102.1"/>
    <property type="molecule type" value="Genomic_DNA"/>
</dbReference>
<protein>
    <submittedName>
        <fullName evidence="2">Uncharacterized protein</fullName>
    </submittedName>
</protein>
<proteinExistence type="predicted"/>
<dbReference type="AlphaFoldDB" id="A0AAD8B248"/>
<sequence length="50" mass="5439">MYCPTVSPLPQSVSPAPNYRSQDQSSIYPRAINKGIRHVHQELGAQSAAS</sequence>
<accession>A0AAD8B248</accession>
<feature type="compositionally biased region" description="Polar residues" evidence="1">
    <location>
        <begin position="8"/>
        <end position="24"/>
    </location>
</feature>
<keyword evidence="3" id="KW-1185">Reference proteome</keyword>
<dbReference type="Proteomes" id="UP001233172">
    <property type="component" value="Unassembled WGS sequence"/>
</dbReference>
<gene>
    <name evidence="2" type="ORF">Bpfe_024421</name>
</gene>
<evidence type="ECO:0000313" key="2">
    <source>
        <dbReference type="EMBL" id="KAK0046102.1"/>
    </source>
</evidence>
<evidence type="ECO:0000313" key="3">
    <source>
        <dbReference type="Proteomes" id="UP001233172"/>
    </source>
</evidence>
<reference evidence="2" key="1">
    <citation type="journal article" date="2023" name="PLoS Negl. Trop. Dis.">
        <title>A genome sequence for Biomphalaria pfeifferi, the major vector snail for the human-infecting parasite Schistosoma mansoni.</title>
        <authorList>
            <person name="Bu L."/>
            <person name="Lu L."/>
            <person name="Laidemitt M.R."/>
            <person name="Zhang S.M."/>
            <person name="Mutuku M."/>
            <person name="Mkoji G."/>
            <person name="Steinauer M."/>
            <person name="Loker E.S."/>
        </authorList>
    </citation>
    <scope>NUCLEOTIDE SEQUENCE</scope>
    <source>
        <strain evidence="2">KasaAsao</strain>
    </source>
</reference>
<name>A0AAD8B248_BIOPF</name>
<feature type="non-terminal residue" evidence="2">
    <location>
        <position position="50"/>
    </location>
</feature>
<reference evidence="2" key="2">
    <citation type="submission" date="2023-04" db="EMBL/GenBank/DDBJ databases">
        <authorList>
            <person name="Bu L."/>
            <person name="Lu L."/>
            <person name="Laidemitt M.R."/>
            <person name="Zhang S.M."/>
            <person name="Mutuku M."/>
            <person name="Mkoji G."/>
            <person name="Steinauer M."/>
            <person name="Loker E.S."/>
        </authorList>
    </citation>
    <scope>NUCLEOTIDE SEQUENCE</scope>
    <source>
        <strain evidence="2">KasaAsao</strain>
        <tissue evidence="2">Whole Snail</tissue>
    </source>
</reference>
<evidence type="ECO:0000256" key="1">
    <source>
        <dbReference type="SAM" id="MobiDB-lite"/>
    </source>
</evidence>
<organism evidence="2 3">
    <name type="scientific">Biomphalaria pfeifferi</name>
    <name type="common">Bloodfluke planorb</name>
    <name type="synonym">Freshwater snail</name>
    <dbReference type="NCBI Taxonomy" id="112525"/>
    <lineage>
        <taxon>Eukaryota</taxon>
        <taxon>Metazoa</taxon>
        <taxon>Spiralia</taxon>
        <taxon>Lophotrochozoa</taxon>
        <taxon>Mollusca</taxon>
        <taxon>Gastropoda</taxon>
        <taxon>Heterobranchia</taxon>
        <taxon>Euthyneura</taxon>
        <taxon>Panpulmonata</taxon>
        <taxon>Hygrophila</taxon>
        <taxon>Lymnaeoidea</taxon>
        <taxon>Planorbidae</taxon>
        <taxon>Biomphalaria</taxon>
    </lineage>
</organism>